<dbReference type="EMBL" id="JAHESF010000059">
    <property type="protein sequence ID" value="MBT1701188.1"/>
    <property type="molecule type" value="Genomic_DNA"/>
</dbReference>
<accession>A0AAP2DTR6</accession>
<proteinExistence type="predicted"/>
<dbReference type="RefSeq" id="WP_254169872.1">
    <property type="nucleotide sequence ID" value="NZ_JAHESF010000059.1"/>
</dbReference>
<feature type="non-terminal residue" evidence="1">
    <location>
        <position position="1"/>
    </location>
</feature>
<dbReference type="AlphaFoldDB" id="A0AAP2DTR6"/>
<protein>
    <submittedName>
        <fullName evidence="1">Uncharacterized protein</fullName>
    </submittedName>
</protein>
<keyword evidence="2" id="KW-1185">Reference proteome</keyword>
<comment type="caution">
    <text evidence="1">The sequence shown here is derived from an EMBL/GenBank/DDBJ whole genome shotgun (WGS) entry which is preliminary data.</text>
</comment>
<evidence type="ECO:0000313" key="2">
    <source>
        <dbReference type="Proteomes" id="UP001319200"/>
    </source>
</evidence>
<gene>
    <name evidence="1" type="ORF">KK083_30130</name>
</gene>
<evidence type="ECO:0000313" key="1">
    <source>
        <dbReference type="EMBL" id="MBT1701188.1"/>
    </source>
</evidence>
<organism evidence="1 2">
    <name type="scientific">Chryseosolibacter histidini</name>
    <dbReference type="NCBI Taxonomy" id="2782349"/>
    <lineage>
        <taxon>Bacteria</taxon>
        <taxon>Pseudomonadati</taxon>
        <taxon>Bacteroidota</taxon>
        <taxon>Cytophagia</taxon>
        <taxon>Cytophagales</taxon>
        <taxon>Chryseotaleaceae</taxon>
        <taxon>Chryseosolibacter</taxon>
    </lineage>
</organism>
<dbReference type="Proteomes" id="UP001319200">
    <property type="component" value="Unassembled WGS sequence"/>
</dbReference>
<sequence length="452" mass="51818">FYVVPRRSSKDSVEVGGLTRDVFSIGGSFNPSGPTKTRFRLYDVNLGGWGQRLQFNGLLQEGRQPPFGYEVLYRKNSIGGSFISGTAGYTQLNTGSSYGREEEKAYYLRLERPLVSPYTTFAGGMEISRNWSENLFRIKDSLFLNYRYVVNDFWIGYNIGANANWRTRTRHFVAIRAFNQRFTNQPFQSLERLNALYNNRTYVLGGLTIFKQNFYTASYIYGFGRTEDVPYGHRVSMYYGWMRQLGLERPYLGIEAEKSIVSRNNAFYTVGFRAGGFRNKGLEDGVFLLYSSLMSRLIPYGQLLIRQSITIDFARVSNQRTSQPLDINNEFGLRYFAADSLLGTKRFHVNSETLAFTPLSLAGFRMAPFVFGEMAMLGDQNKSIFYDKPYFGLGGGIRTRNENLVFGTIELRVVFFPRTVEDMNSFVIRLSSNLRVKYSASFVKPPEFVTYN</sequence>
<name>A0AAP2DTR6_9BACT</name>
<reference evidence="1 2" key="1">
    <citation type="submission" date="2021-05" db="EMBL/GenBank/DDBJ databases">
        <title>A Polyphasic approach of four new species of the genus Ohtaekwangia: Ohtaekwangia histidinii sp. nov., Ohtaekwangia cretensis sp. nov., Ohtaekwangia indiensis sp. nov., Ohtaekwangia reichenbachii sp. nov. from diverse environment.</title>
        <authorList>
            <person name="Octaviana S."/>
        </authorList>
    </citation>
    <scope>NUCLEOTIDE SEQUENCE [LARGE SCALE GENOMIC DNA]</scope>
    <source>
        <strain evidence="1 2">PWU4</strain>
    </source>
</reference>